<keyword evidence="4" id="KW-1185">Reference proteome</keyword>
<dbReference type="PANTHER" id="PTHR37014">
    <property type="entry name" value="EXPRESSION LETHALITY PROTEIN HEL10, PUTATIVE (AFU_ORTHOLOGUE AFUA_1G06580)-RELATED"/>
    <property type="match status" value="1"/>
</dbReference>
<protein>
    <submittedName>
        <fullName evidence="3">Carbohydrate-binding module family 50 protein</fullName>
    </submittedName>
</protein>
<dbReference type="PROSITE" id="PS51782">
    <property type="entry name" value="LYSM"/>
    <property type="match status" value="1"/>
</dbReference>
<feature type="domain" description="LysM" evidence="2">
    <location>
        <begin position="155"/>
        <end position="200"/>
    </location>
</feature>
<dbReference type="CDD" id="cd00118">
    <property type="entry name" value="LysM"/>
    <property type="match status" value="1"/>
</dbReference>
<reference evidence="3 4" key="1">
    <citation type="journal article" date="2018" name="Sci. Rep.">
        <title>Comparative genomics provides insights into the lifestyle and reveals functional heterogeneity of dark septate endophytic fungi.</title>
        <authorList>
            <person name="Knapp D.G."/>
            <person name="Nemeth J.B."/>
            <person name="Barry K."/>
            <person name="Hainaut M."/>
            <person name="Henrissat B."/>
            <person name="Johnson J."/>
            <person name="Kuo A."/>
            <person name="Lim J.H.P."/>
            <person name="Lipzen A."/>
            <person name="Nolan M."/>
            <person name="Ohm R.A."/>
            <person name="Tamas L."/>
            <person name="Grigoriev I.V."/>
            <person name="Spatafora J.W."/>
            <person name="Nagy L.G."/>
            <person name="Kovacs G.M."/>
        </authorList>
    </citation>
    <scope>NUCLEOTIDE SEQUENCE [LARGE SCALE GENOMIC DNA]</scope>
    <source>
        <strain evidence="3 4">DSE2036</strain>
    </source>
</reference>
<feature type="region of interest" description="Disordered" evidence="1">
    <location>
        <begin position="40"/>
        <end position="95"/>
    </location>
</feature>
<gene>
    <name evidence="3" type="ORF">DM02DRAFT_208001</name>
</gene>
<evidence type="ECO:0000313" key="3">
    <source>
        <dbReference type="EMBL" id="PVI03971.1"/>
    </source>
</evidence>
<dbReference type="InterPro" id="IPR011058">
    <property type="entry name" value="Cyanovirin-N"/>
</dbReference>
<feature type="compositionally biased region" description="Basic and acidic residues" evidence="1">
    <location>
        <begin position="41"/>
        <end position="74"/>
    </location>
</feature>
<evidence type="ECO:0000259" key="2">
    <source>
        <dbReference type="PROSITE" id="PS51782"/>
    </source>
</evidence>
<dbReference type="SMART" id="SM01111">
    <property type="entry name" value="CVNH"/>
    <property type="match status" value="1"/>
</dbReference>
<proteinExistence type="predicted"/>
<sequence length="258" mass="27895">MGGLAGGAAGAFGGHKLGGQAGHGTAGTIIGALGGAFAGHKAQDAAEDWRHERKDKKQHEKEEEERRKQQEQQQHHGSYQSSDNKHDSRTRGDFGGNFTESCQDIRLDAHGDYVLHAQCRRTDGSYQSSSISLNQVIENDGGSFRWSGGNSNGGSSYTVQQGDTLRSIAERFSHCTFDSLARHNNISNPDLIYPGQNLQIPGGGTRGGGNFGASARNVRLADGGQKLEGELSRDGQWHFRSIILDERISNRNGCLEFV</sequence>
<dbReference type="PANTHER" id="PTHR37014:SF1">
    <property type="entry name" value="EXPRESSION LETHALITY PROTEIN HEL10, PUTATIVE (AFU_ORTHOLOGUE AFUA_1G06580)-RELATED"/>
    <property type="match status" value="1"/>
</dbReference>
<dbReference type="SUPFAM" id="SSF51322">
    <property type="entry name" value="Cyanovirin-N"/>
    <property type="match status" value="1"/>
</dbReference>
<dbReference type="Pfam" id="PF08881">
    <property type="entry name" value="CVNH"/>
    <property type="match status" value="1"/>
</dbReference>
<dbReference type="SMART" id="SM00257">
    <property type="entry name" value="LysM"/>
    <property type="match status" value="1"/>
</dbReference>
<dbReference type="InterPro" id="IPR018392">
    <property type="entry name" value="LysM"/>
</dbReference>
<dbReference type="EMBL" id="KZ805325">
    <property type="protein sequence ID" value="PVI03971.1"/>
    <property type="molecule type" value="Genomic_DNA"/>
</dbReference>
<organism evidence="3 4">
    <name type="scientific">Periconia macrospinosa</name>
    <dbReference type="NCBI Taxonomy" id="97972"/>
    <lineage>
        <taxon>Eukaryota</taxon>
        <taxon>Fungi</taxon>
        <taxon>Dikarya</taxon>
        <taxon>Ascomycota</taxon>
        <taxon>Pezizomycotina</taxon>
        <taxon>Dothideomycetes</taxon>
        <taxon>Pleosporomycetidae</taxon>
        <taxon>Pleosporales</taxon>
        <taxon>Massarineae</taxon>
        <taxon>Periconiaceae</taxon>
        <taxon>Periconia</taxon>
    </lineage>
</organism>
<dbReference type="GO" id="GO:0019867">
    <property type="term" value="C:outer membrane"/>
    <property type="evidence" value="ECO:0007669"/>
    <property type="project" value="InterPro"/>
</dbReference>
<dbReference type="AlphaFoldDB" id="A0A2V1E0P0"/>
<dbReference type="InterPro" id="IPR036779">
    <property type="entry name" value="LysM_dom_sf"/>
</dbReference>
<dbReference type="OrthoDB" id="2107166at2759"/>
<feature type="compositionally biased region" description="Basic and acidic residues" evidence="1">
    <location>
        <begin position="83"/>
        <end position="92"/>
    </location>
</feature>
<dbReference type="SUPFAM" id="SSF54106">
    <property type="entry name" value="LysM domain"/>
    <property type="match status" value="1"/>
</dbReference>
<dbReference type="Pfam" id="PF05433">
    <property type="entry name" value="Rick_17kDa_Anti"/>
    <property type="match status" value="1"/>
</dbReference>
<dbReference type="InterPro" id="IPR036673">
    <property type="entry name" value="Cyanovirin-N_sf"/>
</dbReference>
<accession>A0A2V1E0P0</accession>
<evidence type="ECO:0000256" key="1">
    <source>
        <dbReference type="SAM" id="MobiDB-lite"/>
    </source>
</evidence>
<dbReference type="InterPro" id="IPR008816">
    <property type="entry name" value="Gly_zipper_2TM_dom"/>
</dbReference>
<name>A0A2V1E0P0_9PLEO</name>
<dbReference type="Pfam" id="PF01476">
    <property type="entry name" value="LysM"/>
    <property type="match status" value="1"/>
</dbReference>
<dbReference type="Gene3D" id="3.10.350.10">
    <property type="entry name" value="LysM domain"/>
    <property type="match status" value="1"/>
</dbReference>
<dbReference type="Gene3D" id="2.30.60.10">
    <property type="entry name" value="Cyanovirin-N"/>
    <property type="match status" value="1"/>
</dbReference>
<evidence type="ECO:0000313" key="4">
    <source>
        <dbReference type="Proteomes" id="UP000244855"/>
    </source>
</evidence>
<dbReference type="Proteomes" id="UP000244855">
    <property type="component" value="Unassembled WGS sequence"/>
</dbReference>